<organism evidence="1 2">
    <name type="scientific">Ensifer adhaerens</name>
    <name type="common">Sinorhizobium morelense</name>
    <dbReference type="NCBI Taxonomy" id="106592"/>
    <lineage>
        <taxon>Bacteria</taxon>
        <taxon>Pseudomonadati</taxon>
        <taxon>Pseudomonadota</taxon>
        <taxon>Alphaproteobacteria</taxon>
        <taxon>Hyphomicrobiales</taxon>
        <taxon>Rhizobiaceae</taxon>
        <taxon>Sinorhizobium/Ensifer group</taxon>
        <taxon>Ensifer</taxon>
    </lineage>
</organism>
<comment type="caution">
    <text evidence="1">The sequence shown here is derived from an EMBL/GenBank/DDBJ whole genome shotgun (WGS) entry which is preliminary data.</text>
</comment>
<accession>A0ACC5T578</accession>
<sequence>MAEVDALDLPDGARWALVHERLDLEYGVAFDYILDDPELFGAEME</sequence>
<name>A0ACC5T578_ENSAD</name>
<reference evidence="1" key="1">
    <citation type="submission" date="2021-03" db="EMBL/GenBank/DDBJ databases">
        <title>Genomic Encyclopedia of Type Strains, Phase IV (KMG-IV): sequencing the most valuable type-strain genomes for metagenomic binning, comparative biology and taxonomic classification.</title>
        <authorList>
            <person name="Goeker M."/>
        </authorList>
    </citation>
    <scope>NUCLEOTIDE SEQUENCE</scope>
    <source>
        <strain evidence="1">DSM 18131</strain>
    </source>
</reference>
<proteinExistence type="predicted"/>
<keyword evidence="2" id="KW-1185">Reference proteome</keyword>
<evidence type="ECO:0000313" key="2">
    <source>
        <dbReference type="Proteomes" id="UP000823773"/>
    </source>
</evidence>
<dbReference type="EMBL" id="JAGGJR010000016">
    <property type="protein sequence ID" value="MBP1876262.1"/>
    <property type="molecule type" value="Genomic_DNA"/>
</dbReference>
<dbReference type="Proteomes" id="UP000823773">
    <property type="component" value="Unassembled WGS sequence"/>
</dbReference>
<protein>
    <submittedName>
        <fullName evidence="1">Uncharacterized protein</fullName>
    </submittedName>
</protein>
<evidence type="ECO:0000313" key="1">
    <source>
        <dbReference type="EMBL" id="MBP1876262.1"/>
    </source>
</evidence>
<gene>
    <name evidence="1" type="ORF">J2Z19_006012</name>
</gene>